<sequence length="150" mass="16963">MKWITRSHVHVDRVACPWLIKRFIDSDAEFIFATKASVKEIAKEKDAIPFDVEGVELGHKAGHCSFISILDKYNVSDPVLRELGEIVNAADTDQLDKNPYAPGLEALASGFSLMYPDDFENLERQFCVYDALYDFLKFKIASDNRGKNEG</sequence>
<gene>
    <name evidence="2" type="ORF">ENX73_05580</name>
</gene>
<organism evidence="2">
    <name type="scientific">Mesoaciditoga lauensis</name>
    <dbReference type="NCBI Taxonomy" id="1495039"/>
    <lineage>
        <taxon>Bacteria</taxon>
        <taxon>Thermotogati</taxon>
        <taxon>Thermotogota</taxon>
        <taxon>Thermotogae</taxon>
        <taxon>Mesoaciditogales</taxon>
        <taxon>Mesoaciditogaceae</taxon>
        <taxon>Mesoaciditoga</taxon>
    </lineage>
</organism>
<reference evidence="2" key="1">
    <citation type="journal article" date="2020" name="mSystems">
        <title>Genome- and Community-Level Interaction Insights into Carbon Utilization and Element Cycling Functions of Hydrothermarchaeota in Hydrothermal Sediment.</title>
        <authorList>
            <person name="Zhou Z."/>
            <person name="Liu Y."/>
            <person name="Xu W."/>
            <person name="Pan J."/>
            <person name="Luo Z.H."/>
            <person name="Li M."/>
        </authorList>
    </citation>
    <scope>NUCLEOTIDE SEQUENCE [LARGE SCALE GENOMIC DNA]</scope>
    <source>
        <strain evidence="2">SpSt-966</strain>
    </source>
</reference>
<dbReference type="Pfam" id="PF09828">
    <property type="entry name" value="ChrB_C"/>
    <property type="match status" value="1"/>
</dbReference>
<dbReference type="InterPro" id="IPR018634">
    <property type="entry name" value="ChrB_C"/>
</dbReference>
<protein>
    <submittedName>
        <fullName evidence="2">Chromate resistance protein</fullName>
    </submittedName>
</protein>
<evidence type="ECO:0000313" key="2">
    <source>
        <dbReference type="EMBL" id="HGE75577.1"/>
    </source>
</evidence>
<dbReference type="AlphaFoldDB" id="A0A7V3RFF6"/>
<comment type="caution">
    <text evidence="2">The sequence shown here is derived from an EMBL/GenBank/DDBJ whole genome shotgun (WGS) entry which is preliminary data.</text>
</comment>
<name>A0A7V3RFF6_9BACT</name>
<feature type="domain" description="ChrB C-terminal" evidence="1">
    <location>
        <begin position="3"/>
        <end position="135"/>
    </location>
</feature>
<dbReference type="EMBL" id="DTPE01000217">
    <property type="protein sequence ID" value="HGE75577.1"/>
    <property type="molecule type" value="Genomic_DNA"/>
</dbReference>
<accession>A0A7V3RFF6</accession>
<proteinExistence type="predicted"/>
<evidence type="ECO:0000259" key="1">
    <source>
        <dbReference type="Pfam" id="PF09828"/>
    </source>
</evidence>